<accession>A0A0D8BK29</accession>
<dbReference type="AlphaFoldDB" id="A0A0D8BK29"/>
<sequence>MAWSADGHRLAFQVEGQGISAGQRRPSPPGMPSPSGSDPHTHRTVLRVRLSPPGDPDSLDSELGRYEGTGA</sequence>
<evidence type="ECO:0000256" key="1">
    <source>
        <dbReference type="SAM" id="MobiDB-lite"/>
    </source>
</evidence>
<evidence type="ECO:0000313" key="3">
    <source>
        <dbReference type="Proteomes" id="UP000032545"/>
    </source>
</evidence>
<keyword evidence="3" id="KW-1185">Reference proteome</keyword>
<evidence type="ECO:0000313" key="2">
    <source>
        <dbReference type="EMBL" id="KJE24369.1"/>
    </source>
</evidence>
<dbReference type="Proteomes" id="UP000032545">
    <property type="component" value="Unassembled WGS sequence"/>
</dbReference>
<proteinExistence type="predicted"/>
<name>A0A0D8BK29_9ACTN</name>
<reference evidence="2 3" key="2">
    <citation type="journal article" date="2016" name="Genome Announc.">
        <title>Permanent Draft Genome Sequences for Two Variants of Frankia sp. Strain CpI1, the First Frankia Strain Isolated from Root Nodules of Comptonia peregrina.</title>
        <authorList>
            <person name="Oshone R."/>
            <person name="Hurst S.G.IV."/>
            <person name="Abebe-Akele F."/>
            <person name="Simpson S."/>
            <person name="Morris K."/>
            <person name="Thomas W.K."/>
            <person name="Tisa L.S."/>
        </authorList>
    </citation>
    <scope>NUCLEOTIDE SEQUENCE [LARGE SCALE GENOMIC DNA]</scope>
    <source>
        <strain evidence="3">CpI1-S</strain>
    </source>
</reference>
<feature type="region of interest" description="Disordered" evidence="1">
    <location>
        <begin position="1"/>
        <end position="71"/>
    </location>
</feature>
<comment type="caution">
    <text evidence="2">The sequence shown here is derived from an EMBL/GenBank/DDBJ whole genome shotgun (WGS) entry which is preliminary data.</text>
</comment>
<dbReference type="EMBL" id="JYFN01000007">
    <property type="protein sequence ID" value="KJE24369.1"/>
    <property type="molecule type" value="Genomic_DNA"/>
</dbReference>
<dbReference type="PATRIC" id="fig|1502723.3.peg.5688"/>
<reference evidence="3" key="1">
    <citation type="submission" date="2015-02" db="EMBL/GenBank/DDBJ databases">
        <title>Draft Genome of Frankia sp. CpI1-S.</title>
        <authorList>
            <person name="Oshone R.T."/>
            <person name="Ngom M."/>
            <person name="Ghodhbane-Gtari F."/>
            <person name="Gtari M."/>
            <person name="Morris K."/>
            <person name="Thomas K."/>
            <person name="Sen A."/>
            <person name="Tisa L.S."/>
        </authorList>
    </citation>
    <scope>NUCLEOTIDE SEQUENCE [LARGE SCALE GENOMIC DNA]</scope>
    <source>
        <strain evidence="3">CpI1-S</strain>
    </source>
</reference>
<protein>
    <submittedName>
        <fullName evidence="2">Uncharacterized protein</fullName>
    </submittedName>
</protein>
<gene>
    <name evidence="2" type="ORF">FF36_01445</name>
</gene>
<organism evidence="2 3">
    <name type="scientific">Frankia torreyi</name>
    <dbReference type="NCBI Taxonomy" id="1856"/>
    <lineage>
        <taxon>Bacteria</taxon>
        <taxon>Bacillati</taxon>
        <taxon>Actinomycetota</taxon>
        <taxon>Actinomycetes</taxon>
        <taxon>Frankiales</taxon>
        <taxon>Frankiaceae</taxon>
        <taxon>Frankia</taxon>
    </lineage>
</organism>